<dbReference type="RefSeq" id="XP_033398450.1">
    <property type="nucleotide sequence ID" value="XM_033534904.1"/>
</dbReference>
<evidence type="ECO:0000256" key="1">
    <source>
        <dbReference type="SAM" id="MobiDB-lite"/>
    </source>
</evidence>
<sequence>MMPVPRLVSSSATPSPLHPQQHHAIYPSTIARHRPRNLHPTPECVVRPSCPHERPRHCTPPANTAISRPQPSRHVKLIEPGCDETYRCSSCQAQAAATGTAISIHPSVHYRRSQRRVCRSA</sequence>
<organism evidence="2 3">
    <name type="scientific">Aplosporella prunicola CBS 121167</name>
    <dbReference type="NCBI Taxonomy" id="1176127"/>
    <lineage>
        <taxon>Eukaryota</taxon>
        <taxon>Fungi</taxon>
        <taxon>Dikarya</taxon>
        <taxon>Ascomycota</taxon>
        <taxon>Pezizomycotina</taxon>
        <taxon>Dothideomycetes</taxon>
        <taxon>Dothideomycetes incertae sedis</taxon>
        <taxon>Botryosphaeriales</taxon>
        <taxon>Aplosporellaceae</taxon>
        <taxon>Aplosporella</taxon>
    </lineage>
</organism>
<feature type="compositionally biased region" description="Polar residues" evidence="1">
    <location>
        <begin position="61"/>
        <end position="70"/>
    </location>
</feature>
<name>A0A6A6BGL7_9PEZI</name>
<gene>
    <name evidence="2" type="ORF">K452DRAFT_10151</name>
</gene>
<reference evidence="2" key="1">
    <citation type="journal article" date="2020" name="Stud. Mycol.">
        <title>101 Dothideomycetes genomes: a test case for predicting lifestyles and emergence of pathogens.</title>
        <authorList>
            <person name="Haridas S."/>
            <person name="Albert R."/>
            <person name="Binder M."/>
            <person name="Bloem J."/>
            <person name="Labutti K."/>
            <person name="Salamov A."/>
            <person name="Andreopoulos B."/>
            <person name="Baker S."/>
            <person name="Barry K."/>
            <person name="Bills G."/>
            <person name="Bluhm B."/>
            <person name="Cannon C."/>
            <person name="Castanera R."/>
            <person name="Culley D."/>
            <person name="Daum C."/>
            <person name="Ezra D."/>
            <person name="Gonzalez J."/>
            <person name="Henrissat B."/>
            <person name="Kuo A."/>
            <person name="Liang C."/>
            <person name="Lipzen A."/>
            <person name="Lutzoni F."/>
            <person name="Magnuson J."/>
            <person name="Mondo S."/>
            <person name="Nolan M."/>
            <person name="Ohm R."/>
            <person name="Pangilinan J."/>
            <person name="Park H.-J."/>
            <person name="Ramirez L."/>
            <person name="Alfaro M."/>
            <person name="Sun H."/>
            <person name="Tritt A."/>
            <person name="Yoshinaga Y."/>
            <person name="Zwiers L.-H."/>
            <person name="Turgeon B."/>
            <person name="Goodwin S."/>
            <person name="Spatafora J."/>
            <person name="Crous P."/>
            <person name="Grigoriev I."/>
        </authorList>
    </citation>
    <scope>NUCLEOTIDE SEQUENCE</scope>
    <source>
        <strain evidence="2">CBS 121167</strain>
    </source>
</reference>
<proteinExistence type="predicted"/>
<dbReference type="GeneID" id="54292394"/>
<accession>A0A6A6BGL7</accession>
<evidence type="ECO:0000313" key="2">
    <source>
        <dbReference type="EMBL" id="KAF2142738.1"/>
    </source>
</evidence>
<evidence type="ECO:0000313" key="3">
    <source>
        <dbReference type="Proteomes" id="UP000799438"/>
    </source>
</evidence>
<protein>
    <submittedName>
        <fullName evidence="2">Uncharacterized protein</fullName>
    </submittedName>
</protein>
<dbReference type="AlphaFoldDB" id="A0A6A6BGL7"/>
<dbReference type="EMBL" id="ML995483">
    <property type="protein sequence ID" value="KAF2142738.1"/>
    <property type="molecule type" value="Genomic_DNA"/>
</dbReference>
<feature type="region of interest" description="Disordered" evidence="1">
    <location>
        <begin position="1"/>
        <end position="70"/>
    </location>
</feature>
<dbReference type="Proteomes" id="UP000799438">
    <property type="component" value="Unassembled WGS sequence"/>
</dbReference>
<keyword evidence="3" id="KW-1185">Reference proteome</keyword>